<dbReference type="CDD" id="cd00653">
    <property type="entry name" value="RNA_pol_B_RPB2"/>
    <property type="match status" value="1"/>
</dbReference>
<evidence type="ECO:0000256" key="3">
    <source>
        <dbReference type="ARBA" id="ARBA00022478"/>
    </source>
</evidence>
<evidence type="ECO:0000256" key="5">
    <source>
        <dbReference type="ARBA" id="ARBA00022695"/>
    </source>
</evidence>
<dbReference type="SUPFAM" id="SSF64484">
    <property type="entry name" value="beta and beta-prime subunits of DNA dependent RNA-polymerase"/>
    <property type="match status" value="1"/>
</dbReference>
<name>F0YKW7_AURAN</name>
<dbReference type="PROSITE" id="PS01166">
    <property type="entry name" value="RNA_POL_BETA"/>
    <property type="match status" value="1"/>
</dbReference>
<evidence type="ECO:0000259" key="11">
    <source>
        <dbReference type="Pfam" id="PF04560"/>
    </source>
</evidence>
<keyword evidence="6 9" id="KW-0804">Transcription</keyword>
<dbReference type="Pfam" id="PF06883">
    <property type="entry name" value="RNA_pol_Rpa2_4"/>
    <property type="match status" value="1"/>
</dbReference>
<reference evidence="15 16" key="1">
    <citation type="journal article" date="2011" name="Proc. Natl. Acad. Sci. U.S.A.">
        <title>Niche of harmful alga Aureococcus anophagefferens revealed through ecogenomics.</title>
        <authorList>
            <person name="Gobler C.J."/>
            <person name="Berry D.L."/>
            <person name="Dyhrman S.T."/>
            <person name="Wilhelm S.W."/>
            <person name="Salamov A."/>
            <person name="Lobanov A.V."/>
            <person name="Zhang Y."/>
            <person name="Collier J.L."/>
            <person name="Wurch L.L."/>
            <person name="Kustka A.B."/>
            <person name="Dill B.D."/>
            <person name="Shah M."/>
            <person name="VerBerkmoes N.C."/>
            <person name="Kuo A."/>
            <person name="Terry A."/>
            <person name="Pangilinan J."/>
            <person name="Lindquist E.A."/>
            <person name="Lucas S."/>
            <person name="Paulsen I.T."/>
            <person name="Hattenrath-Lehmann T.K."/>
            <person name="Talmage S.C."/>
            <person name="Walker E.A."/>
            <person name="Koch F."/>
            <person name="Burson A.M."/>
            <person name="Marcoval M.A."/>
            <person name="Tang Y.Z."/>
            <person name="Lecleir G.R."/>
            <person name="Coyne K.J."/>
            <person name="Berg G.M."/>
            <person name="Bertrand E.M."/>
            <person name="Saito M.A."/>
            <person name="Gladyshev V.N."/>
            <person name="Grigoriev I.V."/>
        </authorList>
    </citation>
    <scope>NUCLEOTIDE SEQUENCE [LARGE SCALE GENOMIC DNA]</scope>
    <source>
        <strain evidence="16">CCMP 1984</strain>
    </source>
</reference>
<dbReference type="GO" id="GO:0003677">
    <property type="term" value="F:DNA binding"/>
    <property type="evidence" value="ECO:0007669"/>
    <property type="project" value="InterPro"/>
</dbReference>
<feature type="domain" description="DNA-directed RNA polymerase I subunit RPA2" evidence="14">
    <location>
        <begin position="579"/>
        <end position="633"/>
    </location>
</feature>
<dbReference type="OrthoDB" id="10248617at2759"/>
<feature type="domain" description="RNA polymerase Rpb2" evidence="11">
    <location>
        <begin position="1040"/>
        <end position="1142"/>
    </location>
</feature>
<evidence type="ECO:0000313" key="16">
    <source>
        <dbReference type="Proteomes" id="UP000002729"/>
    </source>
</evidence>
<dbReference type="GO" id="GO:0003899">
    <property type="term" value="F:DNA-directed RNA polymerase activity"/>
    <property type="evidence" value="ECO:0007669"/>
    <property type="project" value="UniProtKB-EC"/>
</dbReference>
<dbReference type="Pfam" id="PF04565">
    <property type="entry name" value="RNA_pol_Rpb2_3"/>
    <property type="match status" value="1"/>
</dbReference>
<dbReference type="AlphaFoldDB" id="F0YKW7"/>
<proteinExistence type="inferred from homology"/>
<keyword evidence="3 9" id="KW-0240">DNA-directed RNA polymerase</keyword>
<dbReference type="InterPro" id="IPR009674">
    <property type="entry name" value="Rpa2_dom_4"/>
</dbReference>
<dbReference type="eggNOG" id="KOG0216">
    <property type="taxonomic scope" value="Eukaryota"/>
</dbReference>
<organism evidence="16">
    <name type="scientific">Aureococcus anophagefferens</name>
    <name type="common">Harmful bloom alga</name>
    <dbReference type="NCBI Taxonomy" id="44056"/>
    <lineage>
        <taxon>Eukaryota</taxon>
        <taxon>Sar</taxon>
        <taxon>Stramenopiles</taxon>
        <taxon>Ochrophyta</taxon>
        <taxon>Pelagophyceae</taxon>
        <taxon>Pelagomonadales</taxon>
        <taxon>Pelagomonadaceae</taxon>
        <taxon>Aureococcus</taxon>
    </lineage>
</organism>
<evidence type="ECO:0000256" key="4">
    <source>
        <dbReference type="ARBA" id="ARBA00022679"/>
    </source>
</evidence>
<dbReference type="PANTHER" id="PTHR20856">
    <property type="entry name" value="DNA-DIRECTED RNA POLYMERASE I SUBUNIT 2"/>
    <property type="match status" value="1"/>
</dbReference>
<comment type="catalytic activity">
    <reaction evidence="9">
        <text>RNA(n) + a ribonucleoside 5'-triphosphate = RNA(n+1) + diphosphate</text>
        <dbReference type="Rhea" id="RHEA:21248"/>
        <dbReference type="Rhea" id="RHEA-COMP:14527"/>
        <dbReference type="Rhea" id="RHEA-COMP:17342"/>
        <dbReference type="ChEBI" id="CHEBI:33019"/>
        <dbReference type="ChEBI" id="CHEBI:61557"/>
        <dbReference type="ChEBI" id="CHEBI:140395"/>
        <dbReference type="EC" id="2.7.7.6"/>
    </reaction>
</comment>
<dbReference type="Pfam" id="PF04560">
    <property type="entry name" value="RNA_pol_Rpb2_7"/>
    <property type="match status" value="1"/>
</dbReference>
<feature type="domain" description="DNA-directed RNA polymerase subunit 2 hybrid-binding" evidence="10">
    <location>
        <begin position="694"/>
        <end position="1038"/>
    </location>
</feature>
<keyword evidence="5 9" id="KW-0548">Nucleotidyltransferase</keyword>
<dbReference type="GO" id="GO:0000428">
    <property type="term" value="C:DNA-directed RNA polymerase complex"/>
    <property type="evidence" value="ECO:0007669"/>
    <property type="project" value="UniProtKB-KW"/>
</dbReference>
<evidence type="ECO:0000256" key="1">
    <source>
        <dbReference type="ARBA" id="ARBA00004123"/>
    </source>
</evidence>
<comment type="similarity">
    <text evidence="2 8">Belongs to the RNA polymerase beta chain family.</text>
</comment>
<evidence type="ECO:0000256" key="9">
    <source>
        <dbReference type="RuleBase" id="RU363031"/>
    </source>
</evidence>
<gene>
    <name evidence="15" type="ORF">AURANDRAFT_55255</name>
</gene>
<dbReference type="GO" id="GO:0032549">
    <property type="term" value="F:ribonucleoside binding"/>
    <property type="evidence" value="ECO:0007669"/>
    <property type="project" value="InterPro"/>
</dbReference>
<evidence type="ECO:0000256" key="7">
    <source>
        <dbReference type="ARBA" id="ARBA00023242"/>
    </source>
</evidence>
<dbReference type="Gene3D" id="3.90.1110.10">
    <property type="entry name" value="RNA polymerase Rpb2, domain 2"/>
    <property type="match status" value="1"/>
</dbReference>
<protein>
    <recommendedName>
        <fullName evidence="9">DNA-directed RNA polymerase subunit beta</fullName>
        <ecNumber evidence="9">2.7.7.6</ecNumber>
    </recommendedName>
</protein>
<dbReference type="Pfam" id="PF04563">
    <property type="entry name" value="RNA_pol_Rpb2_1"/>
    <property type="match status" value="1"/>
</dbReference>
<dbReference type="RefSeq" id="XP_009041100.1">
    <property type="nucleotide sequence ID" value="XM_009042852.1"/>
</dbReference>
<dbReference type="InterPro" id="IPR007644">
    <property type="entry name" value="RNA_pol_bsu_protrusion"/>
</dbReference>
<dbReference type="InterPro" id="IPR014724">
    <property type="entry name" value="RNA_pol_RPB2_OB-fold"/>
</dbReference>
<dbReference type="EMBL" id="GL833154">
    <property type="protein sequence ID" value="EGB04249.1"/>
    <property type="molecule type" value="Genomic_DNA"/>
</dbReference>
<dbReference type="InterPro" id="IPR007641">
    <property type="entry name" value="RNA_pol_Rpb2_7"/>
</dbReference>
<evidence type="ECO:0000313" key="15">
    <source>
        <dbReference type="EMBL" id="EGB04249.1"/>
    </source>
</evidence>
<evidence type="ECO:0000259" key="12">
    <source>
        <dbReference type="Pfam" id="PF04563"/>
    </source>
</evidence>
<dbReference type="Gene3D" id="2.40.50.150">
    <property type="match status" value="1"/>
</dbReference>
<dbReference type="FunCoup" id="F0YKW7">
    <property type="interactions" value="329"/>
</dbReference>
<dbReference type="GO" id="GO:0006351">
    <property type="term" value="P:DNA-templated transcription"/>
    <property type="evidence" value="ECO:0007669"/>
    <property type="project" value="InterPro"/>
</dbReference>
<dbReference type="Pfam" id="PF00562">
    <property type="entry name" value="RNA_pol_Rpb2_6"/>
    <property type="match status" value="1"/>
</dbReference>
<dbReference type="FunFam" id="2.40.270.10:FF:000011">
    <property type="entry name" value="DNA-directed RNA polymerase subunit beta"/>
    <property type="match status" value="1"/>
</dbReference>
<keyword evidence="7" id="KW-0539">Nucleus</keyword>
<evidence type="ECO:0000256" key="8">
    <source>
        <dbReference type="RuleBase" id="RU000434"/>
    </source>
</evidence>
<keyword evidence="4 9" id="KW-0808">Transferase</keyword>
<evidence type="ECO:0000259" key="14">
    <source>
        <dbReference type="Pfam" id="PF06883"/>
    </source>
</evidence>
<feature type="domain" description="RNA polymerase Rpb2" evidence="13">
    <location>
        <begin position="449"/>
        <end position="513"/>
    </location>
</feature>
<dbReference type="InterPro" id="IPR037034">
    <property type="entry name" value="RNA_pol_Rpb2_2_sf"/>
</dbReference>
<evidence type="ECO:0000259" key="10">
    <source>
        <dbReference type="Pfam" id="PF00562"/>
    </source>
</evidence>
<dbReference type="Gene3D" id="3.90.1800.10">
    <property type="entry name" value="RNA polymerase alpha subunit dimerisation domain"/>
    <property type="match status" value="1"/>
</dbReference>
<dbReference type="GO" id="GO:0005634">
    <property type="term" value="C:nucleus"/>
    <property type="evidence" value="ECO:0007669"/>
    <property type="project" value="UniProtKB-SubCell"/>
</dbReference>
<dbReference type="OMA" id="FFGVVHY"/>
<accession>F0YKW7</accession>
<comment type="function">
    <text evidence="9">DNA-dependent RNA polymerase catalyzes the transcription of DNA into RNA using the four ribonucleoside triphosphates as substrates.</text>
</comment>
<dbReference type="InterPro" id="IPR007121">
    <property type="entry name" value="RNA_pol_bsu_CS"/>
</dbReference>
<feature type="domain" description="RNA polymerase beta subunit protrusion" evidence="12">
    <location>
        <begin position="9"/>
        <end position="388"/>
    </location>
</feature>
<dbReference type="EC" id="2.7.7.6" evidence="9"/>
<evidence type="ECO:0000256" key="2">
    <source>
        <dbReference type="ARBA" id="ARBA00006835"/>
    </source>
</evidence>
<dbReference type="KEGG" id="aaf:AURANDRAFT_55255"/>
<dbReference type="GeneID" id="20222501"/>
<dbReference type="InterPro" id="IPR037033">
    <property type="entry name" value="DNA-dir_RNAP_su2_hyb_sf"/>
</dbReference>
<keyword evidence="16" id="KW-1185">Reference proteome</keyword>
<evidence type="ECO:0000256" key="6">
    <source>
        <dbReference type="ARBA" id="ARBA00023163"/>
    </source>
</evidence>
<sequence length="1148" mass="126958">MASPLTPAQPHIQSFNQFMDETLAIGVTGVPPQKFVLEGPSKERLHVSFCVASVNIGHPTVLDDDFVSVIHLTPRESRECKVTYSAPMDVTFECCVDGRTVEIFTRSIGHLPIMVLSHRCHLWGLKKNGLISSREEDFEYGGYFIVNGLEKILRLLQVVPMRNMALAIKRPAYRNRGTFFTEYAVMMRCARPDQSTCTITLHYLSNGTLRLRVSIRKQEMMIPLCIILKALQPGISDRVVYAQIIGDSGGAINALGAPQVERMLRDHAMAPYFEENDHSSKSAISILGSMFLNFFFGYFPEGTDNATVGQFFIRRFIAVHVDDFLSKHDVLVLMARKLCCFARNECCEDNIDSLGYQELLLPGHLLSAFVTEKLGESLTQAASHVQREARIDFDDIASKLRYEPLAYCGKTIGRYSGIICDKVSSLLASGNLVSSSGLDLQQTTGFAIVAERLNKWRYFSHFRSVHRGQFFTTMKTTAVRKLLPEAWGFLCPVHTPDGGPCGLLSHLTARAHIICSRSNSIHAHSRLLDIIVSLGMAPNHTSSCGIDCTFLVLSRQRICDSTLNICLDGVLLGSAPCLVCAKISDALRRLKANSAFRLGLDPTLEIAFIDQGPTNSSPFPGLYLFSQAARCVRPVIQCGTESKIELIGPFEQMTLQIACNFRGLKSGVGDTSPSGASAETHAEIDPSNMLSVLASLTPFSDFNHKLYRILTPQAPLVCTHDYTTSNFNLYAQGTNSVVAVISYTGYDMEDAMIINKSAYQRGFGHGVVYKNVIVDLDLEADRRRDQSQSEPADFLLFGSPPPISTQKTTSYIGEDGLPEIGQKICHGDSLWCAFYELSCKKVIGVHKDAETAYVDAVRFIGHANKGQKSIQRKASITLRFPRNPVIGDKFSSRHGQKGVLSVLWPECDMPFTESGITPDILINPHAFPSRMTIGMLVESMAGKSASLQGNHQDGTPFIFHGDCNAIDYFGSQLCAAGYEYFGSEAVYSGFSGLLVRMQIFIGVVYYQRLRHMVSDKSQVRSTGPVHQLTHQPIKGRKRHGGIRLGEMERDALLAHGVAFLLHDRLVFCSDGHRARACANQNCGSLLTPQRCPTTFATGTARGCDESFTCCECGGVHFFTLAMPYVYRYLTNELAGMNIKLNLAHFDWQ</sequence>
<evidence type="ECO:0000259" key="13">
    <source>
        <dbReference type="Pfam" id="PF04565"/>
    </source>
</evidence>
<dbReference type="InterPro" id="IPR007645">
    <property type="entry name" value="RNA_pol_Rpb2_3"/>
</dbReference>
<dbReference type="Proteomes" id="UP000002729">
    <property type="component" value="Unassembled WGS sequence"/>
</dbReference>
<dbReference type="InterPro" id="IPR007120">
    <property type="entry name" value="DNA-dir_RNAP_su2_dom"/>
</dbReference>
<dbReference type="Gene3D" id="3.90.1100.10">
    <property type="match status" value="2"/>
</dbReference>
<dbReference type="InterPro" id="IPR015712">
    <property type="entry name" value="DNA-dir_RNA_pol_su2"/>
</dbReference>
<comment type="subcellular location">
    <subcellularLocation>
        <location evidence="1">Nucleus</location>
    </subcellularLocation>
</comment>
<dbReference type="InParanoid" id="F0YKW7"/>
<dbReference type="Gene3D" id="2.40.270.10">
    <property type="entry name" value="DNA-directed RNA polymerase, subunit 2, domain 6"/>
    <property type="match status" value="1"/>
</dbReference>